<feature type="transmembrane region" description="Helical" evidence="1">
    <location>
        <begin position="263"/>
        <end position="284"/>
    </location>
</feature>
<evidence type="ECO:0000313" key="3">
    <source>
        <dbReference type="Proteomes" id="UP001390339"/>
    </source>
</evidence>
<keyword evidence="1" id="KW-0472">Membrane</keyword>
<evidence type="ECO:0000313" key="2">
    <source>
        <dbReference type="EMBL" id="KAK8859797.1"/>
    </source>
</evidence>
<protein>
    <submittedName>
        <fullName evidence="2">HET-like protein</fullName>
    </submittedName>
</protein>
<keyword evidence="3" id="KW-1185">Reference proteome</keyword>
<dbReference type="EMBL" id="JAPCWZ010000006">
    <property type="protein sequence ID" value="KAK8859797.1"/>
    <property type="molecule type" value="Genomic_DNA"/>
</dbReference>
<organism evidence="2 3">
    <name type="scientific">Apiospora arundinis</name>
    <dbReference type="NCBI Taxonomy" id="335852"/>
    <lineage>
        <taxon>Eukaryota</taxon>
        <taxon>Fungi</taxon>
        <taxon>Dikarya</taxon>
        <taxon>Ascomycota</taxon>
        <taxon>Pezizomycotina</taxon>
        <taxon>Sordariomycetes</taxon>
        <taxon>Xylariomycetidae</taxon>
        <taxon>Amphisphaeriales</taxon>
        <taxon>Apiosporaceae</taxon>
        <taxon>Apiospora</taxon>
    </lineage>
</organism>
<dbReference type="Proteomes" id="UP001390339">
    <property type="component" value="Unassembled WGS sequence"/>
</dbReference>
<feature type="transmembrane region" description="Helical" evidence="1">
    <location>
        <begin position="235"/>
        <end position="257"/>
    </location>
</feature>
<comment type="caution">
    <text evidence="2">The sequence shown here is derived from an EMBL/GenBank/DDBJ whole genome shotgun (WGS) entry which is preliminary data.</text>
</comment>
<evidence type="ECO:0000256" key="1">
    <source>
        <dbReference type="SAM" id="Phobius"/>
    </source>
</evidence>
<keyword evidence="1" id="KW-0812">Transmembrane</keyword>
<proteinExistence type="predicted"/>
<accession>A0ABR2IB19</accession>
<gene>
    <name evidence="2" type="ORF">PGQ11_010531</name>
</gene>
<name>A0ABR2IB19_9PEZI</name>
<sequence>MVRTSWFCKCEEPLYIDVPADKKDAVLGYVDQVSHPGTVSVSPVSSTPPSTAETSRTVLLVVWHGFTRGRSSSSSCKGIKLAHVEFTTVGNDETLFYQIRAAYRKKRGPRTKNPFLVPKAVEYVKFNLVRLNKSGECVGNYKTNSIPSFKEVEKREYAYSPCSPLIGPMPIQSHLFMHSFLNPGDHSRSLAVQQLPKKVGTRLACTTDHTNGNTNAIEPPFGWGIYIVEGLNVTLIVWLLGAGLLSIFLLATVWATAYNDVQAGMGVGQFALAFLTLLLMTAAVKETNTLPSFG</sequence>
<reference evidence="2 3" key="1">
    <citation type="journal article" date="2024" name="IMA Fungus">
        <title>Apiospora arundinis, a panoply of carbohydrate-active enzymes and secondary metabolites.</title>
        <authorList>
            <person name="Sorensen T."/>
            <person name="Petersen C."/>
            <person name="Muurmann A.T."/>
            <person name="Christiansen J.V."/>
            <person name="Brundto M.L."/>
            <person name="Overgaard C.K."/>
            <person name="Boysen A.T."/>
            <person name="Wollenberg R.D."/>
            <person name="Larsen T.O."/>
            <person name="Sorensen J.L."/>
            <person name="Nielsen K.L."/>
            <person name="Sondergaard T.E."/>
        </authorList>
    </citation>
    <scope>NUCLEOTIDE SEQUENCE [LARGE SCALE GENOMIC DNA]</scope>
    <source>
        <strain evidence="2 3">AAU 773</strain>
    </source>
</reference>
<keyword evidence="1" id="KW-1133">Transmembrane helix</keyword>